<keyword evidence="3 5" id="KW-0808">Transferase</keyword>
<keyword evidence="1 5" id="KW-0169">Cobalamin biosynthesis</keyword>
<dbReference type="NCBIfam" id="NF000849">
    <property type="entry name" value="PRK00075.1-1"/>
    <property type="match status" value="1"/>
</dbReference>
<comment type="catalytic activity">
    <reaction evidence="5">
        <text>Co-precorrin-5B + S-adenosyl-L-methionine = Co-precorrin-6A + S-adenosyl-L-homocysteine</text>
        <dbReference type="Rhea" id="RHEA:26285"/>
        <dbReference type="ChEBI" id="CHEBI:57856"/>
        <dbReference type="ChEBI" id="CHEBI:59789"/>
        <dbReference type="ChEBI" id="CHEBI:60063"/>
        <dbReference type="ChEBI" id="CHEBI:60064"/>
        <dbReference type="EC" id="2.1.1.195"/>
    </reaction>
</comment>
<dbReference type="InterPro" id="IPR036074">
    <property type="entry name" value="CbiD_sf"/>
</dbReference>
<evidence type="ECO:0000256" key="5">
    <source>
        <dbReference type="HAMAP-Rule" id="MF_00787"/>
    </source>
</evidence>
<dbReference type="GO" id="GO:0019251">
    <property type="term" value="P:anaerobic cobalamin biosynthetic process"/>
    <property type="evidence" value="ECO:0007669"/>
    <property type="project" value="UniProtKB-UniRule"/>
</dbReference>
<evidence type="ECO:0000256" key="4">
    <source>
        <dbReference type="ARBA" id="ARBA00022691"/>
    </source>
</evidence>
<comment type="pathway">
    <text evidence="5">Cofactor biosynthesis; adenosylcobalamin biosynthesis; cob(II)yrinate a,c-diamide from sirohydrochlorin (anaerobic route): step 6/10.</text>
</comment>
<reference evidence="6" key="1">
    <citation type="journal article" date="2021" name="Microb. Physiol.">
        <title>Proteogenomic Insights into the Physiology of Marine, Sulfate-Reducing, Filamentous Desulfonema limicola and Desulfonema magnum.</title>
        <authorList>
            <person name="Schnaars V."/>
            <person name="Wohlbrand L."/>
            <person name="Scheve S."/>
            <person name="Hinrichs C."/>
            <person name="Reinhardt R."/>
            <person name="Rabus R."/>
        </authorList>
    </citation>
    <scope>NUCLEOTIDE SEQUENCE</scope>
    <source>
        <strain evidence="6">5ac10</strain>
    </source>
</reference>
<dbReference type="PANTHER" id="PTHR35863">
    <property type="entry name" value="COBALT-PRECORRIN-5B C(1)-METHYLTRANSFERASE"/>
    <property type="match status" value="1"/>
</dbReference>
<dbReference type="Gene3D" id="3.30.2110.10">
    <property type="entry name" value="CbiD-like"/>
    <property type="match status" value="1"/>
</dbReference>
<dbReference type="PANTHER" id="PTHR35863:SF1">
    <property type="entry name" value="COBALT-PRECORRIN-5B C(1)-METHYLTRANSFERASE"/>
    <property type="match status" value="1"/>
</dbReference>
<dbReference type="RefSeq" id="WP_207688905.1">
    <property type="nucleotide sequence ID" value="NZ_CP061799.1"/>
</dbReference>
<organism evidence="6 7">
    <name type="scientific">Desulfonema limicola</name>
    <dbReference type="NCBI Taxonomy" id="45656"/>
    <lineage>
        <taxon>Bacteria</taxon>
        <taxon>Pseudomonadati</taxon>
        <taxon>Thermodesulfobacteriota</taxon>
        <taxon>Desulfobacteria</taxon>
        <taxon>Desulfobacterales</taxon>
        <taxon>Desulfococcaceae</taxon>
        <taxon>Desulfonema</taxon>
    </lineage>
</organism>
<dbReference type="EMBL" id="CP061799">
    <property type="protein sequence ID" value="QTA83060.1"/>
    <property type="molecule type" value="Genomic_DNA"/>
</dbReference>
<dbReference type="Pfam" id="PF01888">
    <property type="entry name" value="CbiD"/>
    <property type="match status" value="1"/>
</dbReference>
<dbReference type="AlphaFoldDB" id="A0A975BD41"/>
<comment type="function">
    <text evidence="5">Catalyzes the methylation of C-1 in cobalt-precorrin-5B to form cobalt-precorrin-6A.</text>
</comment>
<dbReference type="SUPFAM" id="SSF111342">
    <property type="entry name" value="CbiD-like"/>
    <property type="match status" value="1"/>
</dbReference>
<evidence type="ECO:0000313" key="7">
    <source>
        <dbReference type="Proteomes" id="UP000663720"/>
    </source>
</evidence>
<evidence type="ECO:0000256" key="2">
    <source>
        <dbReference type="ARBA" id="ARBA00022603"/>
    </source>
</evidence>
<keyword evidence="7" id="KW-1185">Reference proteome</keyword>
<dbReference type="InterPro" id="IPR002748">
    <property type="entry name" value="CbiD"/>
</dbReference>
<evidence type="ECO:0000313" key="6">
    <source>
        <dbReference type="EMBL" id="QTA83060.1"/>
    </source>
</evidence>
<protein>
    <recommendedName>
        <fullName evidence="5">Cobalt-precorrin-5B C(1)-methyltransferase</fullName>
        <ecNumber evidence="5">2.1.1.195</ecNumber>
    </recommendedName>
    <alternativeName>
        <fullName evidence="5">Cobalt-precorrin-6A synthase</fullName>
    </alternativeName>
</protein>
<accession>A0A975BD41</accession>
<sequence>MTSRKTRLKTGFTTGTAAAAAVKGGLYLIIEKQALSDVQVKLLTGDQISIPINTCRSISKYETVCTVIKDAGDDPDITHNAMICARVAVSKADAQSITIRGGRGVGKVTRPGLEIPPGEPAINPGPLQMIRDAVKDVLKDRQYFVFVEIFVPHGEELAKKTLNPRLGITGGISILGTTGIVKPMSHEAYIATIRSALSVAKASGLLEAVFTTGRRSEKYAQNLWPDLPEYAFIQIGDYFKLSLNSASDLEFKKIRLAVFFGKAVKMAQGIPHTHAAKSSLTMHKLSEWAFDITKNRELADKILTANTARHAFEFISKEYPEIIDHVGQRMIQSAKTFSSHDLHISATIFDFNGNPVFDSENA</sequence>
<keyword evidence="2 5" id="KW-0489">Methyltransferase</keyword>
<comment type="similarity">
    <text evidence="5">Belongs to the CbiD family.</text>
</comment>
<dbReference type="EC" id="2.1.1.195" evidence="5"/>
<dbReference type="PIRSF" id="PIRSF026782">
    <property type="entry name" value="CbiD"/>
    <property type="match status" value="1"/>
</dbReference>
<gene>
    <name evidence="5 6" type="primary">cbiD</name>
    <name evidence="6" type="ORF">dnl_54530</name>
</gene>
<dbReference type="Proteomes" id="UP000663720">
    <property type="component" value="Chromosome"/>
</dbReference>
<dbReference type="KEGG" id="dli:dnl_54530"/>
<keyword evidence="4 5" id="KW-0949">S-adenosyl-L-methionine</keyword>
<dbReference type="HAMAP" id="MF_00787">
    <property type="entry name" value="CbiD"/>
    <property type="match status" value="1"/>
</dbReference>
<evidence type="ECO:0000256" key="1">
    <source>
        <dbReference type="ARBA" id="ARBA00022573"/>
    </source>
</evidence>
<evidence type="ECO:0000256" key="3">
    <source>
        <dbReference type="ARBA" id="ARBA00022679"/>
    </source>
</evidence>
<dbReference type="GO" id="GO:0008168">
    <property type="term" value="F:methyltransferase activity"/>
    <property type="evidence" value="ECO:0007669"/>
    <property type="project" value="UniProtKB-UniRule"/>
</dbReference>
<dbReference type="GO" id="GO:0032259">
    <property type="term" value="P:methylation"/>
    <property type="evidence" value="ECO:0007669"/>
    <property type="project" value="UniProtKB-KW"/>
</dbReference>
<name>A0A975BD41_9BACT</name>
<dbReference type="NCBIfam" id="TIGR00312">
    <property type="entry name" value="cbiD"/>
    <property type="match status" value="1"/>
</dbReference>
<proteinExistence type="inferred from homology"/>